<dbReference type="AlphaFoldDB" id="A0AAN6SGD1"/>
<proteinExistence type="predicted"/>
<accession>A0AAN6SGD1</accession>
<dbReference type="Proteomes" id="UP001303222">
    <property type="component" value="Unassembled WGS sequence"/>
</dbReference>
<name>A0AAN6SGD1_9PEZI</name>
<sequence length="218" mass="24895">MAESSPEVLLPKIAGTCPQASECSLRCYALLPDIRLYSSDSSQNPRLLFKQHIRTTFDHLHSLFQSFISSTSSASPSTNPDRDAAHYLRLSSYLKKWNSSTEDSSTSSTSSDDIPILVLQTLQTLVDRSRNRNQRLNTHLAEPAEDDKPVPITMFDLRVRVLFNTLITDYELFLIDLIPYYREDWAEGRGRCLMAEFVGEITRTEKKLERWMGSVELV</sequence>
<evidence type="ECO:0000313" key="2">
    <source>
        <dbReference type="Proteomes" id="UP001303222"/>
    </source>
</evidence>
<comment type="caution">
    <text evidence="1">The sequence shown here is derived from an EMBL/GenBank/DDBJ whole genome shotgun (WGS) entry which is preliminary data.</text>
</comment>
<reference evidence="1" key="1">
    <citation type="journal article" date="2023" name="Mol. Phylogenet. Evol.">
        <title>Genome-scale phylogeny and comparative genomics of the fungal order Sordariales.</title>
        <authorList>
            <person name="Hensen N."/>
            <person name="Bonometti L."/>
            <person name="Westerberg I."/>
            <person name="Brannstrom I.O."/>
            <person name="Guillou S."/>
            <person name="Cros-Aarteil S."/>
            <person name="Calhoun S."/>
            <person name="Haridas S."/>
            <person name="Kuo A."/>
            <person name="Mondo S."/>
            <person name="Pangilinan J."/>
            <person name="Riley R."/>
            <person name="LaButti K."/>
            <person name="Andreopoulos B."/>
            <person name="Lipzen A."/>
            <person name="Chen C."/>
            <person name="Yan M."/>
            <person name="Daum C."/>
            <person name="Ng V."/>
            <person name="Clum A."/>
            <person name="Steindorff A."/>
            <person name="Ohm R.A."/>
            <person name="Martin F."/>
            <person name="Silar P."/>
            <person name="Natvig D.O."/>
            <person name="Lalanne C."/>
            <person name="Gautier V."/>
            <person name="Ament-Velasquez S.L."/>
            <person name="Kruys A."/>
            <person name="Hutchinson M.I."/>
            <person name="Powell A.J."/>
            <person name="Barry K."/>
            <person name="Miller A.N."/>
            <person name="Grigoriev I.V."/>
            <person name="Debuchy R."/>
            <person name="Gladieux P."/>
            <person name="Hiltunen Thoren M."/>
            <person name="Johannesson H."/>
        </authorList>
    </citation>
    <scope>NUCLEOTIDE SEQUENCE</scope>
    <source>
        <strain evidence="1">CBS 626.80</strain>
    </source>
</reference>
<keyword evidence="2" id="KW-1185">Reference proteome</keyword>
<evidence type="ECO:0000313" key="1">
    <source>
        <dbReference type="EMBL" id="KAK3952011.1"/>
    </source>
</evidence>
<gene>
    <name evidence="1" type="ORF">QBC32DRAFT_370640</name>
</gene>
<reference evidence="1" key="2">
    <citation type="submission" date="2023-06" db="EMBL/GenBank/DDBJ databases">
        <authorList>
            <consortium name="Lawrence Berkeley National Laboratory"/>
            <person name="Mondo S.J."/>
            <person name="Hensen N."/>
            <person name="Bonometti L."/>
            <person name="Westerberg I."/>
            <person name="Brannstrom I.O."/>
            <person name="Guillou S."/>
            <person name="Cros-Aarteil S."/>
            <person name="Calhoun S."/>
            <person name="Haridas S."/>
            <person name="Kuo A."/>
            <person name="Pangilinan J."/>
            <person name="Riley R."/>
            <person name="Labutti K."/>
            <person name="Andreopoulos B."/>
            <person name="Lipzen A."/>
            <person name="Chen C."/>
            <person name="Yanf M."/>
            <person name="Daum C."/>
            <person name="Ng V."/>
            <person name="Clum A."/>
            <person name="Steindorff A."/>
            <person name="Ohm R."/>
            <person name="Martin F."/>
            <person name="Silar P."/>
            <person name="Natvig D."/>
            <person name="Lalanne C."/>
            <person name="Gautier V."/>
            <person name="Ament-Velasquez S.L."/>
            <person name="Kruys A."/>
            <person name="Hutchinson M.I."/>
            <person name="Powell A.J."/>
            <person name="Barry K."/>
            <person name="Miller A.N."/>
            <person name="Grigoriev I.V."/>
            <person name="Debuchy R."/>
            <person name="Gladieux P."/>
            <person name="Thoren M.H."/>
            <person name="Johannesson H."/>
        </authorList>
    </citation>
    <scope>NUCLEOTIDE SEQUENCE</scope>
    <source>
        <strain evidence="1">CBS 626.80</strain>
    </source>
</reference>
<organism evidence="1 2">
    <name type="scientific">Pseudoneurospora amorphoporcata</name>
    <dbReference type="NCBI Taxonomy" id="241081"/>
    <lineage>
        <taxon>Eukaryota</taxon>
        <taxon>Fungi</taxon>
        <taxon>Dikarya</taxon>
        <taxon>Ascomycota</taxon>
        <taxon>Pezizomycotina</taxon>
        <taxon>Sordariomycetes</taxon>
        <taxon>Sordariomycetidae</taxon>
        <taxon>Sordariales</taxon>
        <taxon>Sordariaceae</taxon>
        <taxon>Pseudoneurospora</taxon>
    </lineage>
</organism>
<dbReference type="EMBL" id="MU859133">
    <property type="protein sequence ID" value="KAK3952011.1"/>
    <property type="molecule type" value="Genomic_DNA"/>
</dbReference>
<protein>
    <submittedName>
        <fullName evidence="1">Uncharacterized protein</fullName>
    </submittedName>
</protein>